<dbReference type="InterPro" id="IPR055443">
    <property type="entry name" value="HEAT_ECM29"/>
</dbReference>
<feature type="domain" description="Proteasome component Ecm29 N-terminal" evidence="5">
    <location>
        <begin position="9"/>
        <end position="526"/>
    </location>
</feature>
<accession>A0A197JRI8</accession>
<dbReference type="Pfam" id="PF13001">
    <property type="entry name" value="ECM29_N"/>
    <property type="match status" value="1"/>
</dbReference>
<dbReference type="PANTHER" id="PTHR23346:SF19">
    <property type="entry name" value="PROTEASOME ADAPTER AND SCAFFOLD PROTEIN ECM29"/>
    <property type="match status" value="1"/>
</dbReference>
<dbReference type="InterPro" id="IPR024372">
    <property type="entry name" value="Ecm29_N"/>
</dbReference>
<evidence type="ECO:0000259" key="7">
    <source>
        <dbReference type="Pfam" id="PF24492"/>
    </source>
</evidence>
<dbReference type="Gene3D" id="1.25.10.10">
    <property type="entry name" value="Leucine-rich Repeat Variant"/>
    <property type="match status" value="3"/>
</dbReference>
<dbReference type="Pfam" id="PF23731">
    <property type="entry name" value="ARM_ECM29_C"/>
    <property type="match status" value="1"/>
</dbReference>
<dbReference type="GO" id="GO:0005737">
    <property type="term" value="C:cytoplasm"/>
    <property type="evidence" value="ECO:0007669"/>
    <property type="project" value="UniProtKB-SubCell"/>
</dbReference>
<dbReference type="EMBL" id="KV442054">
    <property type="protein sequence ID" value="OAQ27805.1"/>
    <property type="molecule type" value="Genomic_DNA"/>
</dbReference>
<dbReference type="GO" id="GO:0005634">
    <property type="term" value="C:nucleus"/>
    <property type="evidence" value="ECO:0007669"/>
    <property type="project" value="TreeGrafter"/>
</dbReference>
<dbReference type="GO" id="GO:0043248">
    <property type="term" value="P:proteasome assembly"/>
    <property type="evidence" value="ECO:0007669"/>
    <property type="project" value="InterPro"/>
</dbReference>
<name>A0A197JRI8_9FUNG</name>
<evidence type="ECO:0000256" key="2">
    <source>
        <dbReference type="ARBA" id="ARBA00022490"/>
    </source>
</evidence>
<sequence>MADKDLELLDNVELRFALAESDSQLEKTLNTFLCPVLLKLASPAENVRAKVVSILTHINKRVRPKPAIKLPVTPLLQQFSTNGSVLVKNFTLIYIEMGYERLNLEDKLAGLPQLIKGISRRPVAQQTTLVHMILPCLVEVKQLNEDNTTSDPYDFIANPLDAIVLLSRFQDVLLYRQPIIAQPTLHPTSEAQPQSSPLSGASAPAIPDGMSPQSLLYVTNNRKASWATSSDLKNIKTGALRFICSTTSFPDALPTQVHLERFIALIAATGDAYNEAVNMGEDGLKRIKLPDLEEKTVVDRLYQMYQGSNKGKPVPGQEDVFRQPSSNVVKLRIMSYLSKSKVATESFPSALQVSFDCLYGPKTNTKLVMAGMAFVQWIARMSSQAALAPIAPVLVSGLLKYTRENTDAVGMESEAAKGFAYVAVSLISKRVPDIFRKDLSITEGFFDQLSSQPPNVKTYIQEALCTLLDAFLPLKDWANETEVKRILTIIEDNMAKEEHQARYCAIRYATGLFPFSDTASKYVCLMTVADSKLEIREEAKRGLTFPTARALEENAAASKESILPDFIKLVDLIKLKSRATQSRTDEIHSRPTYGKSFIMGFPSEVFIHILQFFRRLLITSADPDVIIEESSNDYEIQQFVFTPETRRKVKAWLKDMWENESRIDNEQETLASYISFLEIAMNHQGPDDKSLHSTALTCLLELFSLAPSSLSEQYSHRLGWFKPYIGSPKIESRHAVAHIIGIVGTDNLGDANPQREVFLQFLRELNTVIKDKTKQVTVEQRHGSVLAAGFILGRLLYRYPSAVFNILPEGEFQELVGEIIEELDSKQNMFVSAAAICLGEIGRYGIIPSKDVSKDIQKLIETAKNTKDVKTQEYAVASLGHVGVGNPAHAQEILTFLYDFGPKQTKQTEVNFTVGEAIACIGAGWQCSAMDVFADVADQEPSKSSVDGTVMDGILKTILDEMATSPKAATKKAACIWLLSLVKFCSSHPSVKLQLPKLHSVFSSLLSDRDELTQEVASKGIGLVYELGDQSIRSQLVGSLVGMFGEGKKAAPKVTGETELFDGNALGQAPDGSSLSTYQSILSLASDMNQPELVYKFMHLASHNSMWQSRKGAAFGFSSIVSQAEAELKPHLATLIPKLYRYQYDPNPKVNEAMTSIWRALVKEPKKAVQEYFDVIIKDLLEGMGARAWRTRESSSLAMADLLQGRSVEEIEKYLENIWIMSFRALDDIKESVRTAAFKTCRALTLMTVKYCDPKHVTAAEGQRVLDIIIPFLVGKGLLSNAEEVSKFSLTTILKICKQAGSLLRSHIPVIVVALLEGLTSMEPQMMNYLSFHTEKYQVSQEQLESSRLSAAKLSPMMEGIEACVENVDDTVIPELSSQLITMIKKAVGLPTKAGCAHLLVSLCIKKPAVVRPFADTILKTLGSAIKDKSPAVRKSYAVAVGYLSRLVTDAALVKFVERLGDYYLDTEEEDLRSIAAVTVREVSKNASDKFKGVASAILPTVHYGTFDAHKDIAEVWKEVWEEHTTGAASAVKLYADEIVQLLSKQLTSASWNAKKQSAIALKAVSDVMELTKYMDTVLPLVLDGLSGRTWDGKEHVVNLLPSLALSSKAYFNDKSPKLQEIAKVLLRESKKVNKQYKRYAIDALGKFLDGFAGVDYYLEVKSMLFTILENKEDEDEDEEHDKPLQLMVMASAAKAVGLAWTRNAQLQEQHSSEFVTKTCQALVRNIWNVRAALLESLDKFFEKLDLTSSAKVVSEESIVLILDSLLEGSLRDFKYVGLRNQGLELLKTLVAKLKGTNAWTPVVLAKVREVLSIVRKDPLPSISEIAAVLESTLD</sequence>
<keyword evidence="4" id="KW-0647">Proteasome</keyword>
<dbReference type="GO" id="GO:0036503">
    <property type="term" value="P:ERAD pathway"/>
    <property type="evidence" value="ECO:0007669"/>
    <property type="project" value="TreeGrafter"/>
</dbReference>
<feature type="domain" description="Proteasome adapter and scaffold protein ECM29 HEAT-repeat" evidence="7">
    <location>
        <begin position="1304"/>
        <end position="1464"/>
    </location>
</feature>
<reference evidence="8 9" key="1">
    <citation type="submission" date="2016-05" db="EMBL/GenBank/DDBJ databases">
        <title>Genome sequencing reveals origins of a unique bacterial endosymbiosis in the earliest lineages of terrestrial Fungi.</title>
        <authorList>
            <consortium name="DOE Joint Genome Institute"/>
            <person name="Uehling J."/>
            <person name="Gryganskyi A."/>
            <person name="Hameed K."/>
            <person name="Tschaplinski T."/>
            <person name="Misztal P."/>
            <person name="Wu S."/>
            <person name="Desiro A."/>
            <person name="Vande Pol N."/>
            <person name="Du Z.-Y."/>
            <person name="Zienkiewicz A."/>
            <person name="Zienkiewicz K."/>
            <person name="Morin E."/>
            <person name="Tisserant E."/>
            <person name="Splivallo R."/>
            <person name="Hainaut M."/>
            <person name="Henrissat B."/>
            <person name="Ohm R."/>
            <person name="Kuo A."/>
            <person name="Yan J."/>
            <person name="Lipzen A."/>
            <person name="Nolan M."/>
            <person name="Labutti K."/>
            <person name="Barry K."/>
            <person name="Goldstein A."/>
            <person name="Labbe J."/>
            <person name="Schadt C."/>
            <person name="Tuskan G."/>
            <person name="Grigoriev I."/>
            <person name="Martin F."/>
            <person name="Vilgalys R."/>
            <person name="Bonito G."/>
        </authorList>
    </citation>
    <scope>NUCLEOTIDE SEQUENCE [LARGE SCALE GENOMIC DNA]</scope>
    <source>
        <strain evidence="8 9">AG-77</strain>
    </source>
</reference>
<dbReference type="Pfam" id="PF23702">
    <property type="entry name" value="ARM_ECM29"/>
    <property type="match status" value="1"/>
</dbReference>
<dbReference type="STRING" id="1314771.A0A197JRI8"/>
<dbReference type="Pfam" id="PF24492">
    <property type="entry name" value="HEAT_ECM29"/>
    <property type="match status" value="1"/>
</dbReference>
<dbReference type="SUPFAM" id="SSF48371">
    <property type="entry name" value="ARM repeat"/>
    <property type="match status" value="3"/>
</dbReference>
<evidence type="ECO:0000256" key="4">
    <source>
        <dbReference type="ARBA" id="ARBA00022942"/>
    </source>
</evidence>
<feature type="domain" description="ECM29 ARM-like repeats" evidence="6">
    <location>
        <begin position="642"/>
        <end position="841"/>
    </location>
</feature>
<evidence type="ECO:0000313" key="9">
    <source>
        <dbReference type="Proteomes" id="UP000078512"/>
    </source>
</evidence>
<keyword evidence="9" id="KW-1185">Reference proteome</keyword>
<dbReference type="GO" id="GO:0000502">
    <property type="term" value="C:proteasome complex"/>
    <property type="evidence" value="ECO:0007669"/>
    <property type="project" value="UniProtKB-KW"/>
</dbReference>
<dbReference type="InterPro" id="IPR016024">
    <property type="entry name" value="ARM-type_fold"/>
</dbReference>
<evidence type="ECO:0000256" key="3">
    <source>
        <dbReference type="ARBA" id="ARBA00022737"/>
    </source>
</evidence>
<dbReference type="InterPro" id="IPR055444">
    <property type="entry name" value="ARM_ECM29"/>
</dbReference>
<protein>
    <submittedName>
        <fullName evidence="8">ARM repeat-containing protein</fullName>
    </submittedName>
</protein>
<organism evidence="8 9">
    <name type="scientific">Linnemannia elongata AG-77</name>
    <dbReference type="NCBI Taxonomy" id="1314771"/>
    <lineage>
        <taxon>Eukaryota</taxon>
        <taxon>Fungi</taxon>
        <taxon>Fungi incertae sedis</taxon>
        <taxon>Mucoromycota</taxon>
        <taxon>Mortierellomycotina</taxon>
        <taxon>Mortierellomycetes</taxon>
        <taxon>Mortierellales</taxon>
        <taxon>Mortierellaceae</taxon>
        <taxon>Linnemannia</taxon>
    </lineage>
</organism>
<comment type="subcellular location">
    <subcellularLocation>
        <location evidence="1">Cytoplasm</location>
    </subcellularLocation>
</comment>
<keyword evidence="2" id="KW-0963">Cytoplasm</keyword>
<dbReference type="GO" id="GO:0060090">
    <property type="term" value="F:molecular adaptor activity"/>
    <property type="evidence" value="ECO:0007669"/>
    <property type="project" value="InterPro"/>
</dbReference>
<dbReference type="InterPro" id="IPR011989">
    <property type="entry name" value="ARM-like"/>
</dbReference>
<dbReference type="OrthoDB" id="16066at2759"/>
<evidence type="ECO:0000259" key="6">
    <source>
        <dbReference type="Pfam" id="PF23702"/>
    </source>
</evidence>
<dbReference type="PANTHER" id="PTHR23346">
    <property type="entry name" value="TRANSLATIONAL ACTIVATOR GCN1-RELATED"/>
    <property type="match status" value="1"/>
</dbReference>
<proteinExistence type="predicted"/>
<evidence type="ECO:0000313" key="8">
    <source>
        <dbReference type="EMBL" id="OAQ27805.1"/>
    </source>
</evidence>
<evidence type="ECO:0000256" key="1">
    <source>
        <dbReference type="ARBA" id="ARBA00004496"/>
    </source>
</evidence>
<dbReference type="Proteomes" id="UP000078512">
    <property type="component" value="Unassembled WGS sequence"/>
</dbReference>
<keyword evidence="3" id="KW-0677">Repeat</keyword>
<gene>
    <name evidence="8" type="ORF">K457DRAFT_139230</name>
</gene>
<evidence type="ECO:0000259" key="5">
    <source>
        <dbReference type="Pfam" id="PF13001"/>
    </source>
</evidence>